<accession>A0A4R2ISM9</accession>
<protein>
    <recommendedName>
        <fullName evidence="2">DUF5753 domain-containing protein</fullName>
    </recommendedName>
</protein>
<gene>
    <name evidence="3" type="ORF">EV192_11650</name>
</gene>
<dbReference type="Proteomes" id="UP000295680">
    <property type="component" value="Unassembled WGS sequence"/>
</dbReference>
<proteinExistence type="predicted"/>
<dbReference type="AlphaFoldDB" id="A0A4R2ISM9"/>
<sequence>MRLAAKLSPSSASIAAHLVRNRLHRIETYYELPTYNELDTLLNVYGVRQSEQAPYRQLREAAAMGGWWSRGKHGDTNCWYYAAEHDAQHVTEYALGAVPDLLQSEDYTRTLGRQLETGPTRMIADERVNAVRRRQRRMTQPTDLEFHAIVHEPILHQGITPPQWTKLIRFALQSHVTLQVLPRDNGLHRGLTGPVTHLGFSDPGVPDEAYTRDVFGDYTETAAEHVVHTRQLVRHLADIALSPEESLTLIRNASTQASGELTRHHSDHPADSSQPTN</sequence>
<feature type="domain" description="DUF5753" evidence="2">
    <location>
        <begin position="81"/>
        <end position="251"/>
    </location>
</feature>
<evidence type="ECO:0000313" key="4">
    <source>
        <dbReference type="Proteomes" id="UP000295680"/>
    </source>
</evidence>
<dbReference type="EMBL" id="SLWS01000016">
    <property type="protein sequence ID" value="TCO47997.1"/>
    <property type="molecule type" value="Genomic_DNA"/>
</dbReference>
<dbReference type="RefSeq" id="WP_132125415.1">
    <property type="nucleotide sequence ID" value="NZ_SLWS01000016.1"/>
</dbReference>
<feature type="region of interest" description="Disordered" evidence="1">
    <location>
        <begin position="255"/>
        <end position="277"/>
    </location>
</feature>
<reference evidence="3 4" key="1">
    <citation type="submission" date="2019-03" db="EMBL/GenBank/DDBJ databases">
        <title>Genomic Encyclopedia of Type Strains, Phase IV (KMG-IV): sequencing the most valuable type-strain genomes for metagenomic binning, comparative biology and taxonomic classification.</title>
        <authorList>
            <person name="Goeker M."/>
        </authorList>
    </citation>
    <scope>NUCLEOTIDE SEQUENCE [LARGE SCALE GENOMIC DNA]</scope>
    <source>
        <strain evidence="3 4">DSM 45934</strain>
    </source>
</reference>
<evidence type="ECO:0000256" key="1">
    <source>
        <dbReference type="SAM" id="MobiDB-lite"/>
    </source>
</evidence>
<name>A0A4R2ISM9_9PSEU</name>
<evidence type="ECO:0000259" key="2">
    <source>
        <dbReference type="Pfam" id="PF19054"/>
    </source>
</evidence>
<dbReference type="InterPro" id="IPR043917">
    <property type="entry name" value="DUF5753"/>
</dbReference>
<organism evidence="3 4">
    <name type="scientific">Actinocrispum wychmicini</name>
    <dbReference type="NCBI Taxonomy" id="1213861"/>
    <lineage>
        <taxon>Bacteria</taxon>
        <taxon>Bacillati</taxon>
        <taxon>Actinomycetota</taxon>
        <taxon>Actinomycetes</taxon>
        <taxon>Pseudonocardiales</taxon>
        <taxon>Pseudonocardiaceae</taxon>
        <taxon>Actinocrispum</taxon>
    </lineage>
</organism>
<dbReference type="OrthoDB" id="5177725at2"/>
<feature type="compositionally biased region" description="Basic and acidic residues" evidence="1">
    <location>
        <begin position="261"/>
        <end position="270"/>
    </location>
</feature>
<dbReference type="Pfam" id="PF19054">
    <property type="entry name" value="DUF5753"/>
    <property type="match status" value="1"/>
</dbReference>
<keyword evidence="4" id="KW-1185">Reference proteome</keyword>
<evidence type="ECO:0000313" key="3">
    <source>
        <dbReference type="EMBL" id="TCO47997.1"/>
    </source>
</evidence>
<comment type="caution">
    <text evidence="3">The sequence shown here is derived from an EMBL/GenBank/DDBJ whole genome shotgun (WGS) entry which is preliminary data.</text>
</comment>